<sequence>MGCKVSLNREIIIKNRPDFRKCKNLKKALCTIRDLKFNLKPSTNLKEELFEINEVCSLMEESDPSRQMSEVGSSLGVNISKLLKK</sequence>
<dbReference type="EMBL" id="CAJZBQ010000027">
    <property type="protein sequence ID" value="CAG9320885.1"/>
    <property type="molecule type" value="Genomic_DNA"/>
</dbReference>
<comment type="caution">
    <text evidence="1">The sequence shown here is derived from an EMBL/GenBank/DDBJ whole genome shotgun (WGS) entry which is preliminary data.</text>
</comment>
<dbReference type="Proteomes" id="UP001162131">
    <property type="component" value="Unassembled WGS sequence"/>
</dbReference>
<protein>
    <submittedName>
        <fullName evidence="1">Uncharacterized protein</fullName>
    </submittedName>
</protein>
<name>A0AAU9J202_9CILI</name>
<dbReference type="AlphaFoldDB" id="A0AAU9J202"/>
<keyword evidence="2" id="KW-1185">Reference proteome</keyword>
<evidence type="ECO:0000313" key="1">
    <source>
        <dbReference type="EMBL" id="CAG9320885.1"/>
    </source>
</evidence>
<evidence type="ECO:0000313" key="2">
    <source>
        <dbReference type="Proteomes" id="UP001162131"/>
    </source>
</evidence>
<gene>
    <name evidence="1" type="ORF">BSTOLATCC_MIC27461</name>
</gene>
<organism evidence="1 2">
    <name type="scientific">Blepharisma stoltei</name>
    <dbReference type="NCBI Taxonomy" id="1481888"/>
    <lineage>
        <taxon>Eukaryota</taxon>
        <taxon>Sar</taxon>
        <taxon>Alveolata</taxon>
        <taxon>Ciliophora</taxon>
        <taxon>Postciliodesmatophora</taxon>
        <taxon>Heterotrichea</taxon>
        <taxon>Heterotrichida</taxon>
        <taxon>Blepharismidae</taxon>
        <taxon>Blepharisma</taxon>
    </lineage>
</organism>
<reference evidence="1" key="1">
    <citation type="submission" date="2021-09" db="EMBL/GenBank/DDBJ databases">
        <authorList>
            <consortium name="AG Swart"/>
            <person name="Singh M."/>
            <person name="Singh A."/>
            <person name="Seah K."/>
            <person name="Emmerich C."/>
        </authorList>
    </citation>
    <scope>NUCLEOTIDE SEQUENCE</scope>
    <source>
        <strain evidence="1">ATCC30299</strain>
    </source>
</reference>
<proteinExistence type="predicted"/>
<accession>A0AAU9J202</accession>